<dbReference type="Pfam" id="PF24394">
    <property type="entry name" value="TMEM62_C"/>
    <property type="match status" value="1"/>
</dbReference>
<dbReference type="PANTHER" id="PTHR14795">
    <property type="entry name" value="HELICASE RELATED"/>
    <property type="match status" value="1"/>
</dbReference>
<evidence type="ECO:0000313" key="8">
    <source>
        <dbReference type="Proteomes" id="UP000682733"/>
    </source>
</evidence>
<name>A0A8S2GVM7_9BILA</name>
<dbReference type="PANTHER" id="PTHR14795:SF0">
    <property type="entry name" value="TRANSMEMBRANE PROTEIN 62"/>
    <property type="match status" value="1"/>
</dbReference>
<feature type="transmembrane region" description="Helical" evidence="1">
    <location>
        <begin position="601"/>
        <end position="622"/>
    </location>
</feature>
<evidence type="ECO:0000259" key="3">
    <source>
        <dbReference type="Pfam" id="PF00149"/>
    </source>
</evidence>
<reference evidence="7" key="1">
    <citation type="submission" date="2021-02" db="EMBL/GenBank/DDBJ databases">
        <authorList>
            <person name="Nowell W R."/>
        </authorList>
    </citation>
    <scope>NUCLEOTIDE SEQUENCE</scope>
</reference>
<keyword evidence="2" id="KW-0732">Signal</keyword>
<organism evidence="7 8">
    <name type="scientific">Didymodactylos carnosus</name>
    <dbReference type="NCBI Taxonomy" id="1234261"/>
    <lineage>
        <taxon>Eukaryota</taxon>
        <taxon>Metazoa</taxon>
        <taxon>Spiralia</taxon>
        <taxon>Gnathifera</taxon>
        <taxon>Rotifera</taxon>
        <taxon>Eurotatoria</taxon>
        <taxon>Bdelloidea</taxon>
        <taxon>Philodinida</taxon>
        <taxon>Philodinidae</taxon>
        <taxon>Didymodactylos</taxon>
    </lineage>
</organism>
<dbReference type="Proteomes" id="UP000677228">
    <property type="component" value="Unassembled WGS sequence"/>
</dbReference>
<dbReference type="SUPFAM" id="SSF56300">
    <property type="entry name" value="Metallo-dependent phosphatases"/>
    <property type="match status" value="1"/>
</dbReference>
<feature type="chain" id="PRO_5035646894" description="Calcineurin-like phosphoesterase domain-containing protein" evidence="2">
    <location>
        <begin position="19"/>
        <end position="664"/>
    </location>
</feature>
<gene>
    <name evidence="6" type="ORF">OVA965_LOCUS3810</name>
    <name evidence="7" type="ORF">TMI583_LOCUS3808</name>
</gene>
<dbReference type="EMBL" id="CAJNOK010000949">
    <property type="protein sequence ID" value="CAF0784796.1"/>
    <property type="molecule type" value="Genomic_DNA"/>
</dbReference>
<keyword evidence="1" id="KW-0472">Membrane</keyword>
<protein>
    <recommendedName>
        <fullName evidence="9">Calcineurin-like phosphoesterase domain-containing protein</fullName>
    </recommendedName>
</protein>
<feature type="domain" description="TMEM62 C-terminal" evidence="5">
    <location>
        <begin position="422"/>
        <end position="562"/>
    </location>
</feature>
<sequence>MLLKLLVTLFCFIKLSLSNLNLAENQSANVEPANEYLGSTSKHLFWFVHVTDLHITRFGHEERAQQFEKFCTEIIINLIKPPVVVVTGDLVHNRDNRFGSEQYQDEWIRYNEILKRTKVTNYTAWLDIRGNHDAFMDPEPESFKSYYRQYSHQGPNHPSSYHYVYKTNESDQYSFIGVDMCPKPGAGRPFNFLGQITKSEMRHLSTLIEEAQTSNATIFFGHYPLSFTYSSTSPGIQHIMKNALVYLNGHLHAGIPHLYARHSSGLLELELADWKDHRRFRLVTIDGGILAFTDFQYDKPIYAAITNPKAAKFKTPREPLYRLKQSTYIRILIFAKHQIIDVRVLIDSKFIGQAKSSIDNPNLFILQWNTSLYDQGIHEMIVEIKDNQNNVETLTEEFTLTTSTITAWTRSKLVLLADWPTFGIIVLLLSLCAYIAVLVWSRYRARRMPSKEYSIRPCCPSCFSLWNGVRQRMMLLSSVNMMYYSLLGLAVYHFIGPWYIGYLTQGYFGAVFCWGTVIHGIYLRPDMQLYTGTIGLYLFLFPLTFSLASSVYYRYTHLHTSTNMTQTRLQKSYRILTVYGIFGYAILFVLMWSFVTTASYSLGWILSPFGLSLVTFSLFLFYKSNKLELNQFQLLSKRTNGNSDDMHEPIIHPIGMQSLLYTLE</sequence>
<feature type="domain" description="Calcineurin-like phosphoesterase" evidence="3">
    <location>
        <begin position="46"/>
        <end position="253"/>
    </location>
</feature>
<dbReference type="InterPro" id="IPR056230">
    <property type="entry name" value="TMEM62_C"/>
</dbReference>
<evidence type="ECO:0000313" key="7">
    <source>
        <dbReference type="EMBL" id="CAF3566894.1"/>
    </source>
</evidence>
<evidence type="ECO:0008006" key="9">
    <source>
        <dbReference type="Google" id="ProtNLM"/>
    </source>
</evidence>
<dbReference type="EMBL" id="CAJOBA010000949">
    <property type="protein sequence ID" value="CAF3566894.1"/>
    <property type="molecule type" value="Genomic_DNA"/>
</dbReference>
<feature type="domain" description="TMEM62 Ig-like" evidence="4">
    <location>
        <begin position="303"/>
        <end position="391"/>
    </location>
</feature>
<dbReference type="Pfam" id="PF00149">
    <property type="entry name" value="Metallophos"/>
    <property type="match status" value="1"/>
</dbReference>
<keyword evidence="1" id="KW-0812">Transmembrane</keyword>
<feature type="signal peptide" evidence="2">
    <location>
        <begin position="1"/>
        <end position="18"/>
    </location>
</feature>
<feature type="transmembrane region" description="Helical" evidence="1">
    <location>
        <begin position="576"/>
        <end position="595"/>
    </location>
</feature>
<dbReference type="InterPro" id="IPR056229">
    <property type="entry name" value="Ig_TMM62"/>
</dbReference>
<dbReference type="Pfam" id="PF24384">
    <property type="entry name" value="Ig_TMM62"/>
    <property type="match status" value="1"/>
</dbReference>
<evidence type="ECO:0000259" key="4">
    <source>
        <dbReference type="Pfam" id="PF24384"/>
    </source>
</evidence>
<feature type="transmembrane region" description="Helical" evidence="1">
    <location>
        <begin position="534"/>
        <end position="555"/>
    </location>
</feature>
<evidence type="ECO:0000313" key="6">
    <source>
        <dbReference type="EMBL" id="CAF0784796.1"/>
    </source>
</evidence>
<dbReference type="Proteomes" id="UP000682733">
    <property type="component" value="Unassembled WGS sequence"/>
</dbReference>
<feature type="transmembrane region" description="Helical" evidence="1">
    <location>
        <begin position="419"/>
        <end position="441"/>
    </location>
</feature>
<evidence type="ECO:0000256" key="1">
    <source>
        <dbReference type="SAM" id="Phobius"/>
    </source>
</evidence>
<evidence type="ECO:0000256" key="2">
    <source>
        <dbReference type="SAM" id="SignalP"/>
    </source>
</evidence>
<evidence type="ECO:0000259" key="5">
    <source>
        <dbReference type="Pfam" id="PF24394"/>
    </source>
</evidence>
<feature type="transmembrane region" description="Helical" evidence="1">
    <location>
        <begin position="481"/>
        <end position="500"/>
    </location>
</feature>
<dbReference type="Gene3D" id="3.60.21.10">
    <property type="match status" value="1"/>
</dbReference>
<keyword evidence="1" id="KW-1133">Transmembrane helix</keyword>
<comment type="caution">
    <text evidence="7">The sequence shown here is derived from an EMBL/GenBank/DDBJ whole genome shotgun (WGS) entry which is preliminary data.</text>
</comment>
<dbReference type="GO" id="GO:0016787">
    <property type="term" value="F:hydrolase activity"/>
    <property type="evidence" value="ECO:0007669"/>
    <property type="project" value="InterPro"/>
</dbReference>
<dbReference type="InterPro" id="IPR029052">
    <property type="entry name" value="Metallo-depent_PP-like"/>
</dbReference>
<accession>A0A8S2GVM7</accession>
<dbReference type="AlphaFoldDB" id="A0A8S2GVM7"/>
<proteinExistence type="predicted"/>
<dbReference type="InterPro" id="IPR004843">
    <property type="entry name" value="Calcineurin-like_PHP"/>
</dbReference>